<sequence>MPIAFGLCVRPSLVKKEAVVGFPTCGWDGFRECEIGSNGWKRGTWIERANSCQGRFSPWGRGRVRVFLVKRVVGLVGGDVEGHL</sequence>
<dbReference type="Proteomes" id="UP001386955">
    <property type="component" value="Unassembled WGS sequence"/>
</dbReference>
<proteinExistence type="predicted"/>
<reference evidence="1 2" key="1">
    <citation type="submission" date="2024-01" db="EMBL/GenBank/DDBJ databases">
        <title>The genomes of 5 underutilized Papilionoideae crops provide insights into root nodulation and disease resistanc.</title>
        <authorList>
            <person name="Jiang F."/>
        </authorList>
    </citation>
    <scope>NUCLEOTIDE SEQUENCE [LARGE SCALE GENOMIC DNA]</scope>
    <source>
        <strain evidence="1">DUOXIRENSHENG_FW03</strain>
        <tissue evidence="1">Leaves</tissue>
    </source>
</reference>
<evidence type="ECO:0000313" key="2">
    <source>
        <dbReference type="Proteomes" id="UP001386955"/>
    </source>
</evidence>
<evidence type="ECO:0000313" key="1">
    <source>
        <dbReference type="EMBL" id="KAK7393237.1"/>
    </source>
</evidence>
<accession>A0AAN9SH07</accession>
<name>A0AAN9SH07_PSOTE</name>
<dbReference type="AlphaFoldDB" id="A0AAN9SH07"/>
<protein>
    <submittedName>
        <fullName evidence="1">Uncharacterized protein</fullName>
    </submittedName>
</protein>
<organism evidence="1 2">
    <name type="scientific">Psophocarpus tetragonolobus</name>
    <name type="common">Winged bean</name>
    <name type="synonym">Dolichos tetragonolobus</name>
    <dbReference type="NCBI Taxonomy" id="3891"/>
    <lineage>
        <taxon>Eukaryota</taxon>
        <taxon>Viridiplantae</taxon>
        <taxon>Streptophyta</taxon>
        <taxon>Embryophyta</taxon>
        <taxon>Tracheophyta</taxon>
        <taxon>Spermatophyta</taxon>
        <taxon>Magnoliopsida</taxon>
        <taxon>eudicotyledons</taxon>
        <taxon>Gunneridae</taxon>
        <taxon>Pentapetalae</taxon>
        <taxon>rosids</taxon>
        <taxon>fabids</taxon>
        <taxon>Fabales</taxon>
        <taxon>Fabaceae</taxon>
        <taxon>Papilionoideae</taxon>
        <taxon>50 kb inversion clade</taxon>
        <taxon>NPAAA clade</taxon>
        <taxon>indigoferoid/millettioid clade</taxon>
        <taxon>Phaseoleae</taxon>
        <taxon>Psophocarpus</taxon>
    </lineage>
</organism>
<gene>
    <name evidence="1" type="ORF">VNO78_21787</name>
</gene>
<keyword evidence="2" id="KW-1185">Reference proteome</keyword>
<comment type="caution">
    <text evidence="1">The sequence shown here is derived from an EMBL/GenBank/DDBJ whole genome shotgun (WGS) entry which is preliminary data.</text>
</comment>
<dbReference type="EMBL" id="JAYMYS010000005">
    <property type="protein sequence ID" value="KAK7393237.1"/>
    <property type="molecule type" value="Genomic_DNA"/>
</dbReference>